<evidence type="ECO:0000313" key="4">
    <source>
        <dbReference type="RefSeq" id="XP_033573047.1"/>
    </source>
</evidence>
<dbReference type="RefSeq" id="XP_033573047.1">
    <property type="nucleotide sequence ID" value="XM_033726673.1"/>
</dbReference>
<evidence type="ECO:0000259" key="1">
    <source>
        <dbReference type="Pfam" id="PF06985"/>
    </source>
</evidence>
<dbReference type="InterPro" id="IPR010730">
    <property type="entry name" value="HET"/>
</dbReference>
<reference evidence="2 4" key="1">
    <citation type="journal article" date="2020" name="Stud. Mycol.">
        <title>101 Dothideomycetes genomes: a test case for predicting lifestyles and emergence of pathogens.</title>
        <authorList>
            <person name="Haridas S."/>
            <person name="Albert R."/>
            <person name="Binder M."/>
            <person name="Bloem J."/>
            <person name="Labutti K."/>
            <person name="Salamov A."/>
            <person name="Andreopoulos B."/>
            <person name="Baker S."/>
            <person name="Barry K."/>
            <person name="Bills G."/>
            <person name="Bluhm B."/>
            <person name="Cannon C."/>
            <person name="Castanera R."/>
            <person name="Culley D."/>
            <person name="Daum C."/>
            <person name="Ezra D."/>
            <person name="Gonzalez J."/>
            <person name="Henrissat B."/>
            <person name="Kuo A."/>
            <person name="Liang C."/>
            <person name="Lipzen A."/>
            <person name="Lutzoni F."/>
            <person name="Magnuson J."/>
            <person name="Mondo S."/>
            <person name="Nolan M."/>
            <person name="Ohm R."/>
            <person name="Pangilinan J."/>
            <person name="Park H.-J."/>
            <person name="Ramirez L."/>
            <person name="Alfaro M."/>
            <person name="Sun H."/>
            <person name="Tritt A."/>
            <person name="Yoshinaga Y."/>
            <person name="Zwiers L.-H."/>
            <person name="Turgeon B."/>
            <person name="Goodwin S."/>
            <person name="Spatafora J."/>
            <person name="Crous P."/>
            <person name="Grigoriev I."/>
        </authorList>
    </citation>
    <scope>NUCLEOTIDE SEQUENCE</scope>
    <source>
        <strain evidence="2 4">CBS 304.34</strain>
    </source>
</reference>
<dbReference type="PANTHER" id="PTHR33112">
    <property type="entry name" value="DOMAIN PROTEIN, PUTATIVE-RELATED"/>
    <property type="match status" value="1"/>
</dbReference>
<dbReference type="OrthoDB" id="5347061at2759"/>
<dbReference type="PANTHER" id="PTHR33112:SF16">
    <property type="entry name" value="HETEROKARYON INCOMPATIBILITY DOMAIN-CONTAINING PROTEIN"/>
    <property type="match status" value="1"/>
</dbReference>
<evidence type="ECO:0000313" key="3">
    <source>
        <dbReference type="Proteomes" id="UP000504636"/>
    </source>
</evidence>
<protein>
    <submittedName>
        <fullName evidence="2 4">HET-domain-containing protein</fullName>
    </submittedName>
</protein>
<keyword evidence="3" id="KW-1185">Reference proteome</keyword>
<sequence>MCSFILKCVDWAAPKFCKYGDVGIVAITLVECLFVLYLKSQEIIILEVFSPCGRGLIPWDNDVDKSARRLLPGSSSSRETFESMNQWIQECSSNHTLCHSHDKEDSIDCKHPKRILDLSNGSIVLRENFQSKRYACLSHCWSSAADVPMTTSSTLRKLKRRVPVNILTKTFKDAVSICRGLGIPYLWIDSLCIYTQRSIINHLKILRFAPQFFEGFHANPLYVYG</sequence>
<dbReference type="Proteomes" id="UP000504636">
    <property type="component" value="Unplaced"/>
</dbReference>
<feature type="domain" description="Heterokaryon incompatibility" evidence="1">
    <location>
        <begin position="134"/>
        <end position="195"/>
    </location>
</feature>
<name>A0A6A6YC43_9PEZI</name>
<organism evidence="2">
    <name type="scientific">Mytilinidion resinicola</name>
    <dbReference type="NCBI Taxonomy" id="574789"/>
    <lineage>
        <taxon>Eukaryota</taxon>
        <taxon>Fungi</taxon>
        <taxon>Dikarya</taxon>
        <taxon>Ascomycota</taxon>
        <taxon>Pezizomycotina</taxon>
        <taxon>Dothideomycetes</taxon>
        <taxon>Pleosporomycetidae</taxon>
        <taxon>Mytilinidiales</taxon>
        <taxon>Mytilinidiaceae</taxon>
        <taxon>Mytilinidion</taxon>
    </lineage>
</organism>
<accession>A0A6A6YC43</accession>
<proteinExistence type="predicted"/>
<evidence type="ECO:0000313" key="2">
    <source>
        <dbReference type="EMBL" id="KAF2806083.1"/>
    </source>
</evidence>
<reference evidence="4" key="2">
    <citation type="submission" date="2020-04" db="EMBL/GenBank/DDBJ databases">
        <authorList>
            <consortium name="NCBI Genome Project"/>
        </authorList>
    </citation>
    <scope>NUCLEOTIDE SEQUENCE</scope>
    <source>
        <strain evidence="4">CBS 304.34</strain>
    </source>
</reference>
<dbReference type="AlphaFoldDB" id="A0A6A6YC43"/>
<reference evidence="4" key="3">
    <citation type="submission" date="2025-04" db="UniProtKB">
        <authorList>
            <consortium name="RefSeq"/>
        </authorList>
    </citation>
    <scope>IDENTIFICATION</scope>
    <source>
        <strain evidence="4">CBS 304.34</strain>
    </source>
</reference>
<gene>
    <name evidence="2 4" type="ORF">BDZ99DRAFT_539549</name>
</gene>
<dbReference type="EMBL" id="MU003708">
    <property type="protein sequence ID" value="KAF2806083.1"/>
    <property type="molecule type" value="Genomic_DNA"/>
</dbReference>
<dbReference type="Pfam" id="PF06985">
    <property type="entry name" value="HET"/>
    <property type="match status" value="1"/>
</dbReference>
<dbReference type="GeneID" id="54467566"/>